<evidence type="ECO:0000256" key="2">
    <source>
        <dbReference type="ARBA" id="ARBA00022485"/>
    </source>
</evidence>
<evidence type="ECO:0000256" key="9">
    <source>
        <dbReference type="ARBA" id="ARBA00051425"/>
    </source>
</evidence>
<dbReference type="GO" id="GO:0051539">
    <property type="term" value="F:4 iron, 4 sulfur cluster binding"/>
    <property type="evidence" value="ECO:0007669"/>
    <property type="project" value="UniProtKB-UniRule"/>
</dbReference>
<feature type="binding site" evidence="10">
    <location>
        <position position="154"/>
    </location>
    <ligand>
        <name>[4Fe-4S] cluster</name>
        <dbReference type="ChEBI" id="CHEBI:49883"/>
        <label>2</label>
        <note>4Fe-4S-S-AdoMet</note>
    </ligand>
</feature>
<keyword evidence="7 10" id="KW-0408">Iron</keyword>
<comment type="function">
    <text evidence="10">Catalyzes the methylthiolation of an aspartic acid residue of ribosomal protein uS12.</text>
</comment>
<feature type="binding site" evidence="10">
    <location>
        <position position="158"/>
    </location>
    <ligand>
        <name>[4Fe-4S] cluster</name>
        <dbReference type="ChEBI" id="CHEBI:49883"/>
        <label>2</label>
        <note>4Fe-4S-S-AdoMet</note>
    </ligand>
</feature>
<dbReference type="PROSITE" id="PS01278">
    <property type="entry name" value="MTTASE_RADICAL"/>
    <property type="match status" value="1"/>
</dbReference>
<evidence type="ECO:0000259" key="13">
    <source>
        <dbReference type="PROSITE" id="PS51918"/>
    </source>
</evidence>
<evidence type="ECO:0000256" key="8">
    <source>
        <dbReference type="ARBA" id="ARBA00023014"/>
    </source>
</evidence>
<evidence type="ECO:0000256" key="10">
    <source>
        <dbReference type="HAMAP-Rule" id="MF_01865"/>
    </source>
</evidence>
<dbReference type="SFLD" id="SFLDG01082">
    <property type="entry name" value="B12-binding_domain_containing"/>
    <property type="match status" value="1"/>
</dbReference>
<dbReference type="Pfam" id="PF00919">
    <property type="entry name" value="UPF0004"/>
    <property type="match status" value="1"/>
</dbReference>
<dbReference type="NCBIfam" id="TIGR00089">
    <property type="entry name" value="MiaB/RimO family radical SAM methylthiotransferase"/>
    <property type="match status" value="1"/>
</dbReference>
<evidence type="ECO:0000256" key="5">
    <source>
        <dbReference type="ARBA" id="ARBA00022691"/>
    </source>
</evidence>
<dbReference type="NCBIfam" id="TIGR01125">
    <property type="entry name" value="30S ribosomal protein S12 methylthiotransferase RimO"/>
    <property type="match status" value="1"/>
</dbReference>
<keyword evidence="14" id="KW-0689">Ribosomal protein</keyword>
<protein>
    <recommendedName>
        <fullName evidence="10">Ribosomal protein uS12 methylthiotransferase RimO</fullName>
        <shortName evidence="10">uS12 MTTase</shortName>
        <shortName evidence="10">uS12 methylthiotransferase</shortName>
        <ecNumber evidence="10">2.8.4.4</ecNumber>
    </recommendedName>
    <alternativeName>
        <fullName evidence="10">Ribosomal protein uS12 (aspartate-C(3))-methylthiotransferase</fullName>
    </alternativeName>
    <alternativeName>
        <fullName evidence="10">Ribosome maturation factor RimO</fullName>
    </alternativeName>
</protein>
<dbReference type="PANTHER" id="PTHR43837">
    <property type="entry name" value="RIBOSOMAL PROTEIN S12 METHYLTHIOTRANSFERASE RIMO"/>
    <property type="match status" value="1"/>
</dbReference>
<dbReference type="PROSITE" id="PS50926">
    <property type="entry name" value="TRAM"/>
    <property type="match status" value="1"/>
</dbReference>
<dbReference type="FunFam" id="3.80.30.20:FF:000001">
    <property type="entry name" value="tRNA-2-methylthio-N(6)-dimethylallyladenosine synthase 2"/>
    <property type="match status" value="1"/>
</dbReference>
<gene>
    <name evidence="10 14" type="primary">rimO</name>
    <name evidence="14" type="ORF">DEA61_02755</name>
</gene>
<evidence type="ECO:0000256" key="7">
    <source>
        <dbReference type="ARBA" id="ARBA00023004"/>
    </source>
</evidence>
<keyword evidence="8 10" id="KW-0411">Iron-sulfur</keyword>
<feature type="binding site" evidence="10">
    <location>
        <position position="47"/>
    </location>
    <ligand>
        <name>[4Fe-4S] cluster</name>
        <dbReference type="ChEBI" id="CHEBI:49883"/>
        <label>1</label>
    </ligand>
</feature>
<dbReference type="Pfam" id="PF04055">
    <property type="entry name" value="Radical_SAM"/>
    <property type="match status" value="1"/>
</dbReference>
<evidence type="ECO:0000313" key="14">
    <source>
        <dbReference type="EMBL" id="HBT48783.1"/>
    </source>
</evidence>
<dbReference type="Pfam" id="PF18693">
    <property type="entry name" value="TRAM_2"/>
    <property type="match status" value="1"/>
</dbReference>
<feature type="binding site" evidence="10">
    <location>
        <position position="11"/>
    </location>
    <ligand>
        <name>[4Fe-4S] cluster</name>
        <dbReference type="ChEBI" id="CHEBI:49883"/>
        <label>1</label>
    </ligand>
</feature>
<comment type="caution">
    <text evidence="14">The sequence shown here is derived from an EMBL/GenBank/DDBJ whole genome shotgun (WGS) entry which is preliminary data.</text>
</comment>
<dbReference type="InterPro" id="IPR023404">
    <property type="entry name" value="rSAM_horseshoe"/>
</dbReference>
<dbReference type="EMBL" id="DOLB01000049">
    <property type="protein sequence ID" value="HBT48783.1"/>
    <property type="molecule type" value="Genomic_DNA"/>
</dbReference>
<dbReference type="HAMAP" id="MF_01865">
    <property type="entry name" value="MTTase_RimO"/>
    <property type="match status" value="1"/>
</dbReference>
<dbReference type="InterPro" id="IPR038135">
    <property type="entry name" value="Methylthiotransferase_N_sf"/>
</dbReference>
<comment type="cofactor">
    <cofactor evidence="10">
        <name>[4Fe-4S] cluster</name>
        <dbReference type="ChEBI" id="CHEBI:49883"/>
    </cofactor>
    <text evidence="10">Binds 2 [4Fe-4S] clusters. One cluster is coordinated with 3 cysteines and an exchangeable S-adenosyl-L-methionine.</text>
</comment>
<dbReference type="InterPro" id="IPR012340">
    <property type="entry name" value="NA-bd_OB-fold"/>
</dbReference>
<dbReference type="AlphaFoldDB" id="A0A117KWD3"/>
<evidence type="ECO:0000256" key="4">
    <source>
        <dbReference type="ARBA" id="ARBA00022679"/>
    </source>
</evidence>
<dbReference type="PROSITE" id="PS51918">
    <property type="entry name" value="RADICAL_SAM"/>
    <property type="match status" value="1"/>
</dbReference>
<dbReference type="PROSITE" id="PS51449">
    <property type="entry name" value="MTTASE_N"/>
    <property type="match status" value="1"/>
</dbReference>
<dbReference type="SFLD" id="SFLDS00029">
    <property type="entry name" value="Radical_SAM"/>
    <property type="match status" value="1"/>
</dbReference>
<dbReference type="EC" id="2.8.4.4" evidence="10"/>
<keyword evidence="3 10" id="KW-0963">Cytoplasm</keyword>
<dbReference type="InterPro" id="IPR013848">
    <property type="entry name" value="Methylthiotransferase_N"/>
</dbReference>
<comment type="catalytic activity">
    <reaction evidence="10">
        <text>L-aspartate(89)-[ribosomal protein uS12]-hydrogen + (sulfur carrier)-SH + AH2 + 2 S-adenosyl-L-methionine = 3-methylsulfanyl-L-aspartate(89)-[ribosomal protein uS12]-hydrogen + (sulfur carrier)-H + 5'-deoxyadenosine + L-methionine + A + S-adenosyl-L-homocysteine + 2 H(+)</text>
        <dbReference type="Rhea" id="RHEA:37087"/>
        <dbReference type="Rhea" id="RHEA-COMP:10460"/>
        <dbReference type="Rhea" id="RHEA-COMP:10461"/>
        <dbReference type="Rhea" id="RHEA-COMP:14737"/>
        <dbReference type="Rhea" id="RHEA-COMP:14739"/>
        <dbReference type="ChEBI" id="CHEBI:13193"/>
        <dbReference type="ChEBI" id="CHEBI:15378"/>
        <dbReference type="ChEBI" id="CHEBI:17319"/>
        <dbReference type="ChEBI" id="CHEBI:17499"/>
        <dbReference type="ChEBI" id="CHEBI:29917"/>
        <dbReference type="ChEBI" id="CHEBI:29961"/>
        <dbReference type="ChEBI" id="CHEBI:57844"/>
        <dbReference type="ChEBI" id="CHEBI:57856"/>
        <dbReference type="ChEBI" id="CHEBI:59789"/>
        <dbReference type="ChEBI" id="CHEBI:64428"/>
        <dbReference type="ChEBI" id="CHEBI:73599"/>
        <dbReference type="EC" id="2.8.4.4"/>
    </reaction>
</comment>
<evidence type="ECO:0000313" key="15">
    <source>
        <dbReference type="Proteomes" id="UP000264445"/>
    </source>
</evidence>
<keyword evidence="14" id="KW-0687">Ribonucleoprotein</keyword>
<comment type="similarity">
    <text evidence="10">Belongs to the methylthiotransferase family. RimO subfamily.</text>
</comment>
<feature type="domain" description="MTTase N-terminal" evidence="12">
    <location>
        <begin position="2"/>
        <end position="117"/>
    </location>
</feature>
<dbReference type="InterPro" id="IPR007197">
    <property type="entry name" value="rSAM"/>
</dbReference>
<feature type="domain" description="TRAM" evidence="11">
    <location>
        <begin position="372"/>
        <end position="436"/>
    </location>
</feature>
<name>A0A117KWD3_9THEO</name>
<proteinExistence type="inferred from homology"/>
<feature type="binding site" evidence="10">
    <location>
        <position position="161"/>
    </location>
    <ligand>
        <name>[4Fe-4S] cluster</name>
        <dbReference type="ChEBI" id="CHEBI:49883"/>
        <label>2</label>
        <note>4Fe-4S-S-AdoMet</note>
    </ligand>
</feature>
<keyword evidence="5 10" id="KW-0949">S-adenosyl-L-methionine</keyword>
<dbReference type="GO" id="GO:0005840">
    <property type="term" value="C:ribosome"/>
    <property type="evidence" value="ECO:0007669"/>
    <property type="project" value="UniProtKB-KW"/>
</dbReference>
<dbReference type="Gene3D" id="3.80.30.20">
    <property type="entry name" value="tm_1862 like domain"/>
    <property type="match status" value="1"/>
</dbReference>
<dbReference type="GO" id="GO:0046872">
    <property type="term" value="F:metal ion binding"/>
    <property type="evidence" value="ECO:0007669"/>
    <property type="project" value="UniProtKB-KW"/>
</dbReference>
<keyword evidence="6 10" id="KW-0479">Metal-binding</keyword>
<dbReference type="SMART" id="SM00729">
    <property type="entry name" value="Elp3"/>
    <property type="match status" value="1"/>
</dbReference>
<organism evidence="14 15">
    <name type="scientific">Caldanaerobacter subterraneus</name>
    <dbReference type="NCBI Taxonomy" id="911092"/>
    <lineage>
        <taxon>Bacteria</taxon>
        <taxon>Bacillati</taxon>
        <taxon>Bacillota</taxon>
        <taxon>Clostridia</taxon>
        <taxon>Thermoanaerobacterales</taxon>
        <taxon>Thermoanaerobacteraceae</taxon>
        <taxon>Caldanaerobacter</taxon>
    </lineage>
</organism>
<comment type="catalytic activity">
    <reaction evidence="9">
        <text>N(6)-dimethylallyladenosine(37) in tRNA + (sulfur carrier)-SH + AH2 + 2 S-adenosyl-L-methionine = 2-methylsulfanyl-N(6)-dimethylallyladenosine(37) in tRNA + (sulfur carrier)-H + 5'-deoxyadenosine + L-methionine + A + S-adenosyl-L-homocysteine + 2 H(+)</text>
        <dbReference type="Rhea" id="RHEA:37067"/>
        <dbReference type="Rhea" id="RHEA-COMP:10375"/>
        <dbReference type="Rhea" id="RHEA-COMP:10376"/>
        <dbReference type="Rhea" id="RHEA-COMP:14737"/>
        <dbReference type="Rhea" id="RHEA-COMP:14739"/>
        <dbReference type="ChEBI" id="CHEBI:13193"/>
        <dbReference type="ChEBI" id="CHEBI:15378"/>
        <dbReference type="ChEBI" id="CHEBI:17319"/>
        <dbReference type="ChEBI" id="CHEBI:17499"/>
        <dbReference type="ChEBI" id="CHEBI:29917"/>
        <dbReference type="ChEBI" id="CHEBI:57844"/>
        <dbReference type="ChEBI" id="CHEBI:57856"/>
        <dbReference type="ChEBI" id="CHEBI:59789"/>
        <dbReference type="ChEBI" id="CHEBI:64428"/>
        <dbReference type="ChEBI" id="CHEBI:74415"/>
        <dbReference type="ChEBI" id="CHEBI:74417"/>
        <dbReference type="EC" id="2.8.4.3"/>
    </reaction>
</comment>
<comment type="subcellular location">
    <subcellularLocation>
        <location evidence="10">Cytoplasm</location>
    </subcellularLocation>
</comment>
<dbReference type="GO" id="GO:0005829">
    <property type="term" value="C:cytosol"/>
    <property type="evidence" value="ECO:0007669"/>
    <property type="project" value="TreeGrafter"/>
</dbReference>
<comment type="function">
    <text evidence="1">Catalyzes the methylthiolation of N6-(dimethylallyl)adenosine (i(6)A), leading to the formation of 2-methylthio-N6-(dimethylallyl)adenosine (ms(2)i(6)A) at position 37 in tRNAs that read codons beginning with uridine.</text>
</comment>
<reference evidence="14 15" key="1">
    <citation type="journal article" date="2018" name="Nat. Biotechnol.">
        <title>A standardized bacterial taxonomy based on genome phylogeny substantially revises the tree of life.</title>
        <authorList>
            <person name="Parks D.H."/>
            <person name="Chuvochina M."/>
            <person name="Waite D.W."/>
            <person name="Rinke C."/>
            <person name="Skarshewski A."/>
            <person name="Chaumeil P.A."/>
            <person name="Hugenholtz P."/>
        </authorList>
    </citation>
    <scope>NUCLEOTIDE SEQUENCE [LARGE SCALE GENOMIC DNA]</scope>
    <source>
        <strain evidence="14">UBA12544</strain>
    </source>
</reference>
<dbReference type="FunFam" id="2.40.50.140:FF:000210">
    <property type="entry name" value="Ribosomal protein S12 methylthiotransferase RimO"/>
    <property type="match status" value="1"/>
</dbReference>
<sequence length="436" mass="50397">MKNIGIISLGCPKNSVDSEKMLALLKEKGYNIVNDEKKADVIIINTCAFIEDAKKESIEYIIQMGELKKKRLKYLIATGCLSERYNKELIKELPELDAVIGTGDFTQIVDVIEEVKKGKKVLKYGHPDLLNDEGIPRILTTPPYYAYLKIAEGCSNACSFCIIPKLRGKYKSRKMENIIEEAQELARKGVKELIIIAQDTTKYGIDLCKKLMLPQLLRELSKIEELKWIRLLYAYPDSVTDELIEEIKNNEKIVKYIDIPLQHSSESVLKRMNRGTTRRKIEEVISKLRSIPGMVMRTTFMVGFPGETEEEFEDLKNFIKEKRFERVGVFTYSREEGTKSYYMKPQIRKKVKLKRQEELMEIQKQISYEFNMSKIGTKLEVLIEGFEDGVYYGRSYMDAPEIDGLVYVRSDKKLFPGDFVTVTVVDAFEYDLVGEY</sequence>
<dbReference type="InterPro" id="IPR005840">
    <property type="entry name" value="Ribosomal_uS12_MeSTrfase_RimO"/>
</dbReference>
<dbReference type="SUPFAM" id="SSF102114">
    <property type="entry name" value="Radical SAM enzymes"/>
    <property type="match status" value="1"/>
</dbReference>
<dbReference type="Gene3D" id="3.40.50.12160">
    <property type="entry name" value="Methylthiotransferase, N-terminal domain"/>
    <property type="match status" value="1"/>
</dbReference>
<dbReference type="Gene3D" id="2.40.50.140">
    <property type="entry name" value="Nucleic acid-binding proteins"/>
    <property type="match status" value="1"/>
</dbReference>
<dbReference type="RefSeq" id="WP_278428742.1">
    <property type="nucleotide sequence ID" value="NZ_DOLB01000049.1"/>
</dbReference>
<dbReference type="InterPro" id="IPR005839">
    <property type="entry name" value="Methylthiotransferase"/>
</dbReference>
<dbReference type="Proteomes" id="UP000264445">
    <property type="component" value="Unassembled WGS sequence"/>
</dbReference>
<dbReference type="SFLD" id="SFLDG01061">
    <property type="entry name" value="methylthiotransferase"/>
    <property type="match status" value="1"/>
</dbReference>
<evidence type="ECO:0000256" key="6">
    <source>
        <dbReference type="ARBA" id="ARBA00022723"/>
    </source>
</evidence>
<evidence type="ECO:0000259" key="11">
    <source>
        <dbReference type="PROSITE" id="PS50926"/>
    </source>
</evidence>
<dbReference type="GO" id="GO:0035597">
    <property type="term" value="F:tRNA-2-methylthio-N(6)-dimethylallyladenosine(37) synthase activity"/>
    <property type="evidence" value="ECO:0007669"/>
    <property type="project" value="UniProtKB-EC"/>
</dbReference>
<feature type="binding site" evidence="10">
    <location>
        <position position="80"/>
    </location>
    <ligand>
        <name>[4Fe-4S] cluster</name>
        <dbReference type="ChEBI" id="CHEBI:49883"/>
        <label>1</label>
    </ligand>
</feature>
<dbReference type="GO" id="GO:0035599">
    <property type="term" value="F:aspartic acid methylthiotransferase activity"/>
    <property type="evidence" value="ECO:0007669"/>
    <property type="project" value="TreeGrafter"/>
</dbReference>
<keyword evidence="2 10" id="KW-0004">4Fe-4S</keyword>
<keyword evidence="4 10" id="KW-0808">Transferase</keyword>
<dbReference type="InterPro" id="IPR020612">
    <property type="entry name" value="Methylthiotransferase_CS"/>
</dbReference>
<accession>A0A117KWD3</accession>
<dbReference type="InterPro" id="IPR002792">
    <property type="entry name" value="TRAM_dom"/>
</dbReference>
<dbReference type="InterPro" id="IPR058240">
    <property type="entry name" value="rSAM_sf"/>
</dbReference>
<dbReference type="CDD" id="cd01335">
    <property type="entry name" value="Radical_SAM"/>
    <property type="match status" value="1"/>
</dbReference>
<dbReference type="InterPro" id="IPR006638">
    <property type="entry name" value="Elp3/MiaA/NifB-like_rSAM"/>
</dbReference>
<evidence type="ECO:0000256" key="3">
    <source>
        <dbReference type="ARBA" id="ARBA00022490"/>
    </source>
</evidence>
<feature type="domain" description="Radical SAM core" evidence="13">
    <location>
        <begin position="140"/>
        <end position="369"/>
    </location>
</feature>
<evidence type="ECO:0000259" key="12">
    <source>
        <dbReference type="PROSITE" id="PS51449"/>
    </source>
</evidence>
<evidence type="ECO:0000256" key="1">
    <source>
        <dbReference type="ARBA" id="ARBA00003234"/>
    </source>
</evidence>
<dbReference type="GO" id="GO:0103039">
    <property type="term" value="F:protein methylthiotransferase activity"/>
    <property type="evidence" value="ECO:0007669"/>
    <property type="project" value="UniProtKB-EC"/>
</dbReference>
<dbReference type="SFLD" id="SFLDF00274">
    <property type="entry name" value="ribosomal_protein_S12_methylth"/>
    <property type="match status" value="1"/>
</dbReference>
<dbReference type="PANTHER" id="PTHR43837:SF1">
    <property type="entry name" value="RIBOSOMAL PROTEIN US12 METHYLTHIOTRANSFERASE RIMO"/>
    <property type="match status" value="1"/>
</dbReference>
<dbReference type="FunFam" id="3.40.50.12160:FF:000003">
    <property type="entry name" value="CDK5 regulatory subunit-associated protein 1"/>
    <property type="match status" value="1"/>
</dbReference>